<dbReference type="UniPathway" id="UPA00629">
    <property type="reaction ID" value="UER00682"/>
</dbReference>
<dbReference type="GO" id="GO:0019262">
    <property type="term" value="P:N-acetylneuraminate catabolic process"/>
    <property type="evidence" value="ECO:0007669"/>
    <property type="project" value="UniProtKB-UniRule"/>
</dbReference>
<comment type="function">
    <text evidence="2 6">Converts N-acetylmannosamine-6-phosphate (ManNAc-6-P) to N-acetylglucosamine-6-phosphate (GlcNAc-6-P).</text>
</comment>
<name>A0A892ID23_9BURK</name>
<evidence type="ECO:0000256" key="4">
    <source>
        <dbReference type="ARBA" id="ARBA00023235"/>
    </source>
</evidence>
<evidence type="ECO:0000256" key="2">
    <source>
        <dbReference type="ARBA" id="ARBA00002147"/>
    </source>
</evidence>
<dbReference type="CDD" id="cd04729">
    <property type="entry name" value="NanE"/>
    <property type="match status" value="1"/>
</dbReference>
<dbReference type="EC" id="5.1.3.9" evidence="6"/>
<protein>
    <recommendedName>
        <fullName evidence="6">Putative N-acetylmannosamine-6-phosphate 2-epimerase</fullName>
        <ecNumber evidence="6">5.1.3.9</ecNumber>
    </recommendedName>
    <alternativeName>
        <fullName evidence="6">ManNAc-6-P epimerase</fullName>
    </alternativeName>
</protein>
<dbReference type="HAMAP" id="MF_01235">
    <property type="entry name" value="ManNAc6P_epimer"/>
    <property type="match status" value="1"/>
</dbReference>
<keyword evidence="5 6" id="KW-0119">Carbohydrate metabolism</keyword>
<dbReference type="Pfam" id="PF04131">
    <property type="entry name" value="NanE"/>
    <property type="match status" value="1"/>
</dbReference>
<dbReference type="RefSeq" id="WP_006766146.1">
    <property type="nucleotide sequence ID" value="NZ_CABVPR010000031.1"/>
</dbReference>
<dbReference type="InterPro" id="IPR011060">
    <property type="entry name" value="RibuloseP-bd_barrel"/>
</dbReference>
<dbReference type="GO" id="GO:0005829">
    <property type="term" value="C:cytosol"/>
    <property type="evidence" value="ECO:0007669"/>
    <property type="project" value="TreeGrafter"/>
</dbReference>
<dbReference type="GO" id="GO:0005975">
    <property type="term" value="P:carbohydrate metabolic process"/>
    <property type="evidence" value="ECO:0007669"/>
    <property type="project" value="UniProtKB-UniRule"/>
</dbReference>
<dbReference type="GeneID" id="93129714"/>
<dbReference type="AlphaFoldDB" id="A0A892ID23"/>
<evidence type="ECO:0000256" key="6">
    <source>
        <dbReference type="HAMAP-Rule" id="MF_01235"/>
    </source>
</evidence>
<evidence type="ECO:0000256" key="1">
    <source>
        <dbReference type="ARBA" id="ARBA00000056"/>
    </source>
</evidence>
<dbReference type="EMBL" id="CP069483">
    <property type="protein sequence ID" value="QRO79814.1"/>
    <property type="molecule type" value="Genomic_DNA"/>
</dbReference>
<dbReference type="InterPro" id="IPR007260">
    <property type="entry name" value="NanE"/>
</dbReference>
<dbReference type="Proteomes" id="UP000625568">
    <property type="component" value="Chromosome 2"/>
</dbReference>
<dbReference type="SUPFAM" id="SSF51366">
    <property type="entry name" value="Ribulose-phoshate binding barrel"/>
    <property type="match status" value="1"/>
</dbReference>
<organism evidence="7 8">
    <name type="scientific">Burkholderia dolosa</name>
    <dbReference type="NCBI Taxonomy" id="152500"/>
    <lineage>
        <taxon>Bacteria</taxon>
        <taxon>Pseudomonadati</taxon>
        <taxon>Pseudomonadota</taxon>
        <taxon>Betaproteobacteria</taxon>
        <taxon>Burkholderiales</taxon>
        <taxon>Burkholderiaceae</taxon>
        <taxon>Burkholderia</taxon>
        <taxon>Burkholderia cepacia complex</taxon>
    </lineage>
</organism>
<dbReference type="PANTHER" id="PTHR36204:SF1">
    <property type="entry name" value="N-ACETYLMANNOSAMINE-6-PHOSPHATE 2-EPIMERASE-RELATED"/>
    <property type="match status" value="1"/>
</dbReference>
<comment type="pathway">
    <text evidence="3 6">Amino-sugar metabolism; N-acetylneuraminate degradation; D-fructose 6-phosphate from N-acetylneuraminate: step 3/5.</text>
</comment>
<dbReference type="NCBIfam" id="NF002231">
    <property type="entry name" value="PRK01130.1"/>
    <property type="match status" value="1"/>
</dbReference>
<comment type="similarity">
    <text evidence="6">Belongs to the NanE family.</text>
</comment>
<gene>
    <name evidence="6" type="primary">nanE</name>
    <name evidence="7" type="ORF">I6K02_25150</name>
</gene>
<proteinExistence type="inferred from homology"/>
<dbReference type="PANTHER" id="PTHR36204">
    <property type="entry name" value="N-ACETYLMANNOSAMINE-6-PHOSPHATE 2-EPIMERASE-RELATED"/>
    <property type="match status" value="1"/>
</dbReference>
<comment type="catalytic activity">
    <reaction evidence="1 6">
        <text>an N-acyl-D-glucosamine 6-phosphate = an N-acyl-D-mannosamine 6-phosphate</text>
        <dbReference type="Rhea" id="RHEA:23932"/>
        <dbReference type="ChEBI" id="CHEBI:57599"/>
        <dbReference type="ChEBI" id="CHEBI:57666"/>
        <dbReference type="EC" id="5.1.3.9"/>
    </reaction>
</comment>
<sequence>MTLLARIKGGLVVSCQALPGEPLHGSDHMCAMARAAAEGGAAGVLANGGDDIARIRACVELPLIGVVTRGYAGSDIALTATMTEIDEIVAAGAQMAGLDATDRRRPDDDTLDAFFSRIRERYPSLLLMAEIATVAEAIRAQEIGFDCISSAAYGYTPDTAGRRLSDHDFAHFSALRAATTRCPLVAEGGIGQPAHAARVLELGADVVVVGSAITRPQSITATYRQAMISVSR</sequence>
<evidence type="ECO:0000313" key="7">
    <source>
        <dbReference type="EMBL" id="QRO79814.1"/>
    </source>
</evidence>
<accession>A0A892ID23</accession>
<dbReference type="Gene3D" id="3.20.20.70">
    <property type="entry name" value="Aldolase class I"/>
    <property type="match status" value="1"/>
</dbReference>
<dbReference type="GO" id="GO:0006053">
    <property type="term" value="P:N-acetylmannosamine catabolic process"/>
    <property type="evidence" value="ECO:0007669"/>
    <property type="project" value="TreeGrafter"/>
</dbReference>
<evidence type="ECO:0000313" key="8">
    <source>
        <dbReference type="Proteomes" id="UP000625568"/>
    </source>
</evidence>
<keyword evidence="4 6" id="KW-0413">Isomerase</keyword>
<evidence type="ECO:0000256" key="3">
    <source>
        <dbReference type="ARBA" id="ARBA00005081"/>
    </source>
</evidence>
<keyword evidence="8" id="KW-1185">Reference proteome</keyword>
<dbReference type="GO" id="GO:0047465">
    <property type="term" value="F:N-acylglucosamine-6-phosphate 2-epimerase activity"/>
    <property type="evidence" value="ECO:0007669"/>
    <property type="project" value="UniProtKB-EC"/>
</dbReference>
<evidence type="ECO:0000256" key="5">
    <source>
        <dbReference type="ARBA" id="ARBA00023277"/>
    </source>
</evidence>
<reference evidence="7 8" key="1">
    <citation type="submission" date="2021-02" db="EMBL/GenBank/DDBJ databases">
        <title>FDA dAtabase for Regulatory Grade micrObial Sequences (FDA-ARGOS): Supporting development and validation of Infectious Disease Dx tests.</title>
        <authorList>
            <person name="Minogue T."/>
            <person name="Wolcott M."/>
            <person name="Wasieloski L."/>
            <person name="Aguilar W."/>
            <person name="Moore D."/>
            <person name="Jaissle J."/>
            <person name="Tallon L."/>
            <person name="Sadzewicz L."/>
            <person name="Zhao X."/>
            <person name="Boylan J."/>
            <person name="Ott S."/>
            <person name="Bowen H."/>
            <person name="Vavikolanu K."/>
            <person name="Mehta A."/>
            <person name="Aluvathingal J."/>
            <person name="Nadendla S."/>
            <person name="Yan Y."/>
            <person name="Sichtig H."/>
        </authorList>
    </citation>
    <scope>NUCLEOTIDE SEQUENCE [LARGE SCALE GENOMIC DNA]</scope>
    <source>
        <strain evidence="7 8">FDAARGOS_1272</strain>
    </source>
</reference>
<dbReference type="InterPro" id="IPR013785">
    <property type="entry name" value="Aldolase_TIM"/>
</dbReference>